<dbReference type="Pfam" id="PF00291">
    <property type="entry name" value="PALP"/>
    <property type="match status" value="1"/>
</dbReference>
<evidence type="ECO:0000313" key="5">
    <source>
        <dbReference type="Proteomes" id="UP001596106"/>
    </source>
</evidence>
<sequence>MINLETIQAAHDRVRAHIHRTPVLTNQTINHLSGASIYFKPENLQKIGAFKARGGLNAVLQLAEQERYYGRALGPITTHSSGNHAQAVAFAARQVGVKAYIVMPRTAPQVKKEAVIGYGAEVIECEPTLEAREAGVQEVIERTGAVLIHPFDDDRVIAGQATASKELIEDTESEGPLDVIMAPVGGGGLLSGTALATHFLSPHTRVIAGEPQGAADAVLSFQSGKVEKAPYIKTIADGLMTSLSERTLGYIREHVTGILTVSDAEIVAAMRLVWERMKIIIEPSSAVPLAALFKNKEQFAGQKIGMILTGGNVDLGKLPF</sequence>
<dbReference type="Gene3D" id="3.40.50.1100">
    <property type="match status" value="2"/>
</dbReference>
<evidence type="ECO:0000256" key="1">
    <source>
        <dbReference type="ARBA" id="ARBA00001933"/>
    </source>
</evidence>
<dbReference type="PANTHER" id="PTHR43050:SF1">
    <property type="entry name" value="SERINE RACEMASE"/>
    <property type="match status" value="1"/>
</dbReference>
<evidence type="ECO:0000313" key="4">
    <source>
        <dbReference type="EMBL" id="MFC5411866.1"/>
    </source>
</evidence>
<organism evidence="4 5">
    <name type="scientific">Larkinella bovis</name>
    <dbReference type="NCBI Taxonomy" id="683041"/>
    <lineage>
        <taxon>Bacteria</taxon>
        <taxon>Pseudomonadati</taxon>
        <taxon>Bacteroidota</taxon>
        <taxon>Cytophagia</taxon>
        <taxon>Cytophagales</taxon>
        <taxon>Spirosomataceae</taxon>
        <taxon>Larkinella</taxon>
    </lineage>
</organism>
<dbReference type="InterPro" id="IPR036052">
    <property type="entry name" value="TrpB-like_PALP_sf"/>
</dbReference>
<keyword evidence="2" id="KW-0663">Pyridoxal phosphate</keyword>
<protein>
    <submittedName>
        <fullName evidence="4">Threonine/serine dehydratase</fullName>
    </submittedName>
</protein>
<dbReference type="EMBL" id="JBHSMA010000008">
    <property type="protein sequence ID" value="MFC5411866.1"/>
    <property type="molecule type" value="Genomic_DNA"/>
</dbReference>
<name>A0ABW0IEM1_9BACT</name>
<gene>
    <name evidence="4" type="ORF">ACFPMF_21260</name>
</gene>
<dbReference type="CDD" id="cd01562">
    <property type="entry name" value="Thr-dehyd"/>
    <property type="match status" value="1"/>
</dbReference>
<dbReference type="SUPFAM" id="SSF53686">
    <property type="entry name" value="Tryptophan synthase beta subunit-like PLP-dependent enzymes"/>
    <property type="match status" value="1"/>
</dbReference>
<dbReference type="PANTHER" id="PTHR43050">
    <property type="entry name" value="SERINE / THREONINE RACEMASE FAMILY MEMBER"/>
    <property type="match status" value="1"/>
</dbReference>
<feature type="domain" description="Tryptophan synthase beta chain-like PALP" evidence="3">
    <location>
        <begin position="15"/>
        <end position="310"/>
    </location>
</feature>
<evidence type="ECO:0000256" key="2">
    <source>
        <dbReference type="ARBA" id="ARBA00022898"/>
    </source>
</evidence>
<evidence type="ECO:0000259" key="3">
    <source>
        <dbReference type="Pfam" id="PF00291"/>
    </source>
</evidence>
<comment type="cofactor">
    <cofactor evidence="1">
        <name>pyridoxal 5'-phosphate</name>
        <dbReference type="ChEBI" id="CHEBI:597326"/>
    </cofactor>
</comment>
<keyword evidence="5" id="KW-1185">Reference proteome</keyword>
<accession>A0ABW0IEM1</accession>
<comment type="caution">
    <text evidence="4">The sequence shown here is derived from an EMBL/GenBank/DDBJ whole genome shotgun (WGS) entry which is preliminary data.</text>
</comment>
<proteinExistence type="predicted"/>
<dbReference type="RefSeq" id="WP_379848798.1">
    <property type="nucleotide sequence ID" value="NZ_JBHSMA010000008.1"/>
</dbReference>
<dbReference type="InterPro" id="IPR001926">
    <property type="entry name" value="TrpB-like_PALP"/>
</dbReference>
<dbReference type="Proteomes" id="UP001596106">
    <property type="component" value="Unassembled WGS sequence"/>
</dbReference>
<reference evidence="5" key="1">
    <citation type="journal article" date="2019" name="Int. J. Syst. Evol. Microbiol.">
        <title>The Global Catalogue of Microorganisms (GCM) 10K type strain sequencing project: providing services to taxonomists for standard genome sequencing and annotation.</title>
        <authorList>
            <consortium name="The Broad Institute Genomics Platform"/>
            <consortium name="The Broad Institute Genome Sequencing Center for Infectious Disease"/>
            <person name="Wu L."/>
            <person name="Ma J."/>
        </authorList>
    </citation>
    <scope>NUCLEOTIDE SEQUENCE [LARGE SCALE GENOMIC DNA]</scope>
    <source>
        <strain evidence="5">CCUG 55250</strain>
    </source>
</reference>